<dbReference type="EMBL" id="OOIN01000016">
    <property type="protein sequence ID" value="SPO26918.1"/>
    <property type="molecule type" value="Genomic_DNA"/>
</dbReference>
<gene>
    <name evidence="2" type="ORF">UTRI_10388_B</name>
</gene>
<protein>
    <submittedName>
        <fullName evidence="2">Uncharacterized protein</fullName>
    </submittedName>
</protein>
<evidence type="ECO:0000256" key="1">
    <source>
        <dbReference type="SAM" id="SignalP"/>
    </source>
</evidence>
<evidence type="ECO:0000313" key="2">
    <source>
        <dbReference type="EMBL" id="SPO26918.1"/>
    </source>
</evidence>
<evidence type="ECO:0000313" key="3">
    <source>
        <dbReference type="Proteomes" id="UP000324022"/>
    </source>
</evidence>
<keyword evidence="1" id="KW-0732">Signal</keyword>
<feature type="signal peptide" evidence="1">
    <location>
        <begin position="1"/>
        <end position="24"/>
    </location>
</feature>
<name>A0A5C3E8W7_9BASI</name>
<keyword evidence="3" id="KW-1185">Reference proteome</keyword>
<sequence length="213" mass="24494">MVSSIRHLILSFILFATLIESTFAAWPRAVKSRQAKNPDNAMIMASRIIDADVQKITKQPWLRPTTTPESRKYPSAPNLPEIAWGQAFDEAHGFLHVGKATEYPSRWRKWLLGARPEHYVYLSSKVYPGDDLANTMKLEKGKAASLVWKYNPRKQRKELVFVEEFKDNPKVSWPGLPLEQALEPWEAVHSRLETAEPLQQIEKPLQEIVENVH</sequence>
<dbReference type="Proteomes" id="UP000324022">
    <property type="component" value="Unassembled WGS sequence"/>
</dbReference>
<accession>A0A5C3E8W7</accession>
<reference evidence="2 3" key="1">
    <citation type="submission" date="2018-03" db="EMBL/GenBank/DDBJ databases">
        <authorList>
            <person name="Guldener U."/>
        </authorList>
    </citation>
    <scope>NUCLEOTIDE SEQUENCE [LARGE SCALE GENOMIC DNA]</scope>
    <source>
        <strain evidence="2 3">NBRC100155</strain>
    </source>
</reference>
<feature type="chain" id="PRO_5022973745" evidence="1">
    <location>
        <begin position="25"/>
        <end position="213"/>
    </location>
</feature>
<organism evidence="2 3">
    <name type="scientific">Ustilago trichophora</name>
    <dbReference type="NCBI Taxonomy" id="86804"/>
    <lineage>
        <taxon>Eukaryota</taxon>
        <taxon>Fungi</taxon>
        <taxon>Dikarya</taxon>
        <taxon>Basidiomycota</taxon>
        <taxon>Ustilaginomycotina</taxon>
        <taxon>Ustilaginomycetes</taxon>
        <taxon>Ustilaginales</taxon>
        <taxon>Ustilaginaceae</taxon>
        <taxon>Ustilago</taxon>
    </lineage>
</organism>
<dbReference type="AlphaFoldDB" id="A0A5C3E8W7"/>
<proteinExistence type="predicted"/>